<dbReference type="Proteomes" id="UP000748531">
    <property type="component" value="Unassembled WGS sequence"/>
</dbReference>
<accession>A0A8J4WIF7</accession>
<evidence type="ECO:0000313" key="1">
    <source>
        <dbReference type="EMBL" id="KAF5401199.1"/>
    </source>
</evidence>
<comment type="caution">
    <text evidence="1">The sequence shown here is derived from an EMBL/GenBank/DDBJ whole genome shotgun (WGS) entry which is preliminary data.</text>
</comment>
<keyword evidence="2" id="KW-1185">Reference proteome</keyword>
<evidence type="ECO:0000313" key="2">
    <source>
        <dbReference type="Proteomes" id="UP000748531"/>
    </source>
</evidence>
<dbReference type="AlphaFoldDB" id="A0A8J4WIF7"/>
<name>A0A8J4WIF7_9TREM</name>
<sequence>MERQSNSNMCYVERINYQTRPIQLSFSVLTGIANLSTISVIDNRSAAYIERGSISVCTRVNVRVRCTVCRKREGHRPLASLCLHLNVELSKTSFTRILSV</sequence>
<dbReference type="EMBL" id="LUCH01002638">
    <property type="protein sequence ID" value="KAF5401199.1"/>
    <property type="molecule type" value="Genomic_DNA"/>
</dbReference>
<reference evidence="1" key="1">
    <citation type="submission" date="2019-05" db="EMBL/GenBank/DDBJ databases">
        <title>Annotation for the trematode Paragonimus heterotremus.</title>
        <authorList>
            <person name="Choi Y.-J."/>
        </authorList>
    </citation>
    <scope>NUCLEOTIDE SEQUENCE</scope>
    <source>
        <strain evidence="1">LC</strain>
    </source>
</reference>
<gene>
    <name evidence="1" type="ORF">PHET_05442</name>
</gene>
<organism evidence="1 2">
    <name type="scientific">Paragonimus heterotremus</name>
    <dbReference type="NCBI Taxonomy" id="100268"/>
    <lineage>
        <taxon>Eukaryota</taxon>
        <taxon>Metazoa</taxon>
        <taxon>Spiralia</taxon>
        <taxon>Lophotrochozoa</taxon>
        <taxon>Platyhelminthes</taxon>
        <taxon>Trematoda</taxon>
        <taxon>Digenea</taxon>
        <taxon>Plagiorchiida</taxon>
        <taxon>Troglotremata</taxon>
        <taxon>Troglotrematidae</taxon>
        <taxon>Paragonimus</taxon>
    </lineage>
</organism>
<protein>
    <submittedName>
        <fullName evidence="1">Uncharacterized protein</fullName>
    </submittedName>
</protein>
<proteinExistence type="predicted"/>